<keyword evidence="2" id="KW-1185">Reference proteome</keyword>
<proteinExistence type="predicted"/>
<dbReference type="EMBL" id="CP000830">
    <property type="protein sequence ID" value="ABV94238.1"/>
    <property type="molecule type" value="Genomic_DNA"/>
</dbReference>
<accession>A8LSN9</accession>
<reference evidence="2" key="1">
    <citation type="journal article" date="2010" name="ISME J.">
        <title>The complete genome sequence of the algal symbiont Dinoroseobacter shibae: a hitchhiker's guide to life in the sea.</title>
        <authorList>
            <person name="Wagner-Dobler I."/>
            <person name="Ballhausen B."/>
            <person name="Berger M."/>
            <person name="Brinkhoff T."/>
            <person name="Buchholz I."/>
            <person name="Bunk B."/>
            <person name="Cypionka H."/>
            <person name="Daniel R."/>
            <person name="Drepper T."/>
            <person name="Gerdts G."/>
            <person name="Hahnke S."/>
            <person name="Han C."/>
            <person name="Jahn D."/>
            <person name="Kalhoefer D."/>
            <person name="Kiss H."/>
            <person name="Klenk H.P."/>
            <person name="Kyrpides N."/>
            <person name="Liebl W."/>
            <person name="Liesegang H."/>
            <person name="Meincke L."/>
            <person name="Pati A."/>
            <person name="Petersen J."/>
            <person name="Piekarski T."/>
            <person name="Pommerenke C."/>
            <person name="Pradella S."/>
            <person name="Pukall R."/>
            <person name="Rabus R."/>
            <person name="Stackebrandt E."/>
            <person name="Thole S."/>
            <person name="Thompson L."/>
            <person name="Tielen P."/>
            <person name="Tomasch J."/>
            <person name="von Jan M."/>
            <person name="Wanphrut N."/>
            <person name="Wichels A."/>
            <person name="Zech H."/>
            <person name="Simon M."/>
        </authorList>
    </citation>
    <scope>NUCLEOTIDE SEQUENCE [LARGE SCALE GENOMIC DNA]</scope>
    <source>
        <strain evidence="2">DSM 16493 / NCIMB 14021 / DFL 12</strain>
    </source>
</reference>
<name>A8LSN9_DINSH</name>
<dbReference type="KEGG" id="dsh:Dshi_2505"/>
<protein>
    <submittedName>
        <fullName evidence="1">Uncharacterized protein</fullName>
    </submittedName>
</protein>
<dbReference type="HOGENOM" id="CLU_1641082_0_0_5"/>
<evidence type="ECO:0000313" key="2">
    <source>
        <dbReference type="Proteomes" id="UP000006833"/>
    </source>
</evidence>
<dbReference type="AlphaFoldDB" id="A8LSN9"/>
<organism evidence="1 2">
    <name type="scientific">Dinoroseobacter shibae (strain DSM 16493 / NCIMB 14021 / DFL 12)</name>
    <dbReference type="NCBI Taxonomy" id="398580"/>
    <lineage>
        <taxon>Bacteria</taxon>
        <taxon>Pseudomonadati</taxon>
        <taxon>Pseudomonadota</taxon>
        <taxon>Alphaproteobacteria</taxon>
        <taxon>Rhodobacterales</taxon>
        <taxon>Roseobacteraceae</taxon>
        <taxon>Dinoroseobacter</taxon>
    </lineage>
</organism>
<evidence type="ECO:0000313" key="1">
    <source>
        <dbReference type="EMBL" id="ABV94238.1"/>
    </source>
</evidence>
<dbReference type="Proteomes" id="UP000006833">
    <property type="component" value="Chromosome"/>
</dbReference>
<sequence length="161" mass="18283">MTQSARKGRQLEGVAIPPRPILLEKDMQTYYQMPLDEVCSLLIGMTRAFIDHFPANEVAADALERGSLRRTLEAMRACAGLSRRDDTDVELLSAVLERERERETLGTFMVFDGRDDRDLGAVGEVQEMLDLTYRRQAIDACVRSLRRITHIRSICRALIDA</sequence>
<dbReference type="eggNOG" id="ENOG5033GTI">
    <property type="taxonomic scope" value="Bacteria"/>
</dbReference>
<gene>
    <name evidence="1" type="ordered locus">Dshi_2505</name>
</gene>